<accession>A0ABN7T627</accession>
<protein>
    <submittedName>
        <fullName evidence="1">Oidioi.mRNA.OKI2018_I69.chr2.g6669.t1.cds</fullName>
    </submittedName>
</protein>
<dbReference type="Proteomes" id="UP001158576">
    <property type="component" value="Chromosome 2"/>
</dbReference>
<name>A0ABN7T627_OIKDI</name>
<evidence type="ECO:0000313" key="1">
    <source>
        <dbReference type="EMBL" id="CAG5112453.1"/>
    </source>
</evidence>
<reference evidence="1 2" key="1">
    <citation type="submission" date="2021-04" db="EMBL/GenBank/DDBJ databases">
        <authorList>
            <person name="Bliznina A."/>
        </authorList>
    </citation>
    <scope>NUCLEOTIDE SEQUENCE [LARGE SCALE GENOMIC DNA]</scope>
</reference>
<proteinExistence type="predicted"/>
<gene>
    <name evidence="1" type="ORF">OKIOD_LOCUS15434</name>
</gene>
<sequence length="197" mass="23708">MIVEEFEKELKLLERGRDHFLNKYNHNRQVQLNSLESNFKLQQTLHVQKHKKYRGEAPLNTFKDHIQLRKFDMRKMEFTEDKTDDFQKLFEAAKKEKSSTTVINRKKRYNEFKEFRISRKFLQPPPMPVALYIARGDGRTDVTFSEQNYIKNRLRIRSAAIRETSREKYFAAHKAYLDDFSQKRKLERSKSICIPGL</sequence>
<evidence type="ECO:0000313" key="2">
    <source>
        <dbReference type="Proteomes" id="UP001158576"/>
    </source>
</evidence>
<dbReference type="EMBL" id="OU015567">
    <property type="protein sequence ID" value="CAG5112453.1"/>
    <property type="molecule type" value="Genomic_DNA"/>
</dbReference>
<organism evidence="1 2">
    <name type="scientific">Oikopleura dioica</name>
    <name type="common">Tunicate</name>
    <dbReference type="NCBI Taxonomy" id="34765"/>
    <lineage>
        <taxon>Eukaryota</taxon>
        <taxon>Metazoa</taxon>
        <taxon>Chordata</taxon>
        <taxon>Tunicata</taxon>
        <taxon>Appendicularia</taxon>
        <taxon>Copelata</taxon>
        <taxon>Oikopleuridae</taxon>
        <taxon>Oikopleura</taxon>
    </lineage>
</organism>
<keyword evidence="2" id="KW-1185">Reference proteome</keyword>